<evidence type="ECO:0000313" key="9">
    <source>
        <dbReference type="Proteomes" id="UP000643810"/>
    </source>
</evidence>
<feature type="transmembrane region" description="Helical" evidence="6">
    <location>
        <begin position="261"/>
        <end position="288"/>
    </location>
</feature>
<evidence type="ECO:0000256" key="3">
    <source>
        <dbReference type="ARBA" id="ARBA00022692"/>
    </source>
</evidence>
<evidence type="ECO:0000313" key="8">
    <source>
        <dbReference type="EMBL" id="MBC5686477.1"/>
    </source>
</evidence>
<feature type="transmembrane region" description="Helical" evidence="6">
    <location>
        <begin position="300"/>
        <end position="321"/>
    </location>
</feature>
<gene>
    <name evidence="8" type="ORF">H8R94_07685</name>
</gene>
<dbReference type="InterPro" id="IPR011701">
    <property type="entry name" value="MFS"/>
</dbReference>
<dbReference type="SUPFAM" id="SSF103473">
    <property type="entry name" value="MFS general substrate transporter"/>
    <property type="match status" value="1"/>
</dbReference>
<feature type="transmembrane region" description="Helical" evidence="6">
    <location>
        <begin position="182"/>
        <end position="204"/>
    </location>
</feature>
<dbReference type="EMBL" id="JACOPG010000003">
    <property type="protein sequence ID" value="MBC5686477.1"/>
    <property type="molecule type" value="Genomic_DNA"/>
</dbReference>
<feature type="transmembrane region" description="Helical" evidence="6">
    <location>
        <begin position="333"/>
        <end position="355"/>
    </location>
</feature>
<feature type="transmembrane region" description="Helical" evidence="6">
    <location>
        <begin position="415"/>
        <end position="434"/>
    </location>
</feature>
<evidence type="ECO:0000256" key="1">
    <source>
        <dbReference type="ARBA" id="ARBA00004651"/>
    </source>
</evidence>
<evidence type="ECO:0000256" key="5">
    <source>
        <dbReference type="ARBA" id="ARBA00023136"/>
    </source>
</evidence>
<evidence type="ECO:0000256" key="4">
    <source>
        <dbReference type="ARBA" id="ARBA00022989"/>
    </source>
</evidence>
<dbReference type="Pfam" id="PF07690">
    <property type="entry name" value="MFS_1"/>
    <property type="match status" value="1"/>
</dbReference>
<comment type="caution">
    <text evidence="8">The sequence shown here is derived from an EMBL/GenBank/DDBJ whole genome shotgun (WGS) entry which is preliminary data.</text>
</comment>
<dbReference type="Proteomes" id="UP000643810">
    <property type="component" value="Unassembled WGS sequence"/>
</dbReference>
<dbReference type="PANTHER" id="PTHR23526">
    <property type="entry name" value="INTEGRAL MEMBRANE TRANSPORT PROTEIN-RELATED"/>
    <property type="match status" value="1"/>
</dbReference>
<keyword evidence="3 6" id="KW-0812">Transmembrane</keyword>
<feature type="transmembrane region" description="Helical" evidence="6">
    <location>
        <begin position="237"/>
        <end position="255"/>
    </location>
</feature>
<feature type="transmembrane region" description="Helical" evidence="6">
    <location>
        <begin position="77"/>
        <end position="98"/>
    </location>
</feature>
<keyword evidence="4 6" id="KW-1133">Transmembrane helix</keyword>
<feature type="domain" description="Major facilitator superfamily (MFS) profile" evidence="7">
    <location>
        <begin position="1"/>
        <end position="438"/>
    </location>
</feature>
<name>A0ABR7GG94_9FIRM</name>
<accession>A0ABR7GG94</accession>
<organism evidence="8 9">
    <name type="scientific">Roseburia lenta</name>
    <dbReference type="NCBI Taxonomy" id="2763061"/>
    <lineage>
        <taxon>Bacteria</taxon>
        <taxon>Bacillati</taxon>
        <taxon>Bacillota</taxon>
        <taxon>Clostridia</taxon>
        <taxon>Lachnospirales</taxon>
        <taxon>Lachnospiraceae</taxon>
        <taxon>Roseburia</taxon>
    </lineage>
</organism>
<keyword evidence="9" id="KW-1185">Reference proteome</keyword>
<feature type="transmembrane region" description="Helical" evidence="6">
    <location>
        <begin position="45"/>
        <end position="65"/>
    </location>
</feature>
<dbReference type="InterPro" id="IPR020846">
    <property type="entry name" value="MFS_dom"/>
</dbReference>
<keyword evidence="5 6" id="KW-0472">Membrane</keyword>
<reference evidence="8 9" key="1">
    <citation type="submission" date="2020-08" db="EMBL/GenBank/DDBJ databases">
        <title>Genome public.</title>
        <authorList>
            <person name="Liu C."/>
            <person name="Sun Q."/>
        </authorList>
    </citation>
    <scope>NUCLEOTIDE SEQUENCE [LARGE SCALE GENOMIC DNA]</scope>
    <source>
        <strain evidence="8 9">NSJ-9</strain>
    </source>
</reference>
<comment type="subcellular location">
    <subcellularLocation>
        <location evidence="1">Cell membrane</location>
        <topology evidence="1">Multi-pass membrane protein</topology>
    </subcellularLocation>
</comment>
<feature type="transmembrane region" description="Helical" evidence="6">
    <location>
        <begin position="110"/>
        <end position="132"/>
    </location>
</feature>
<feature type="transmembrane region" description="Helical" evidence="6">
    <location>
        <begin position="153"/>
        <end position="176"/>
    </location>
</feature>
<dbReference type="CDD" id="cd06174">
    <property type="entry name" value="MFS"/>
    <property type="match status" value="1"/>
</dbReference>
<dbReference type="PROSITE" id="PS50850">
    <property type="entry name" value="MFS"/>
    <property type="match status" value="1"/>
</dbReference>
<dbReference type="RefSeq" id="WP_186854310.1">
    <property type="nucleotide sequence ID" value="NZ_JACOPG010000003.1"/>
</dbReference>
<sequence length="443" mass="49154">MKEKKQGAKFWFLVWGLGIAGQICWNMENQWFNTFVYAKIAKDPTIISWMVAISAIATTISTFLFGCVSDRKGKRKIFIALGYILWGIFTIVFGLTQYMTDGSGNSTGSVLIVAGTAVVIADAVMSFFGSMGNDVGFNTWINDHMNDDNRGQLGGALATQPVIGTIAGTVLGGMLVGADDNYMRLFLVMGILVILFGIYCLFAMKDAPGLKESKRGSFGQQFFSIFNVKEYVKLKELVWVNWSLAVYFIAFNMYFTHLGNYMIYYLGFTADMMGYMEGIGLVLAMLAVIPSTKIINQGKIPGLCQVAVFLNCIGVGMLGLFVRPENVNTQTLWNPVLLLGIFVLGLGYMLFLQAITVWGKQLYPEDARGQFEGIRIVFFVLIPMIVAPMISNPIIMRSGKFVDSYGFTEYLPTHTLLIVGAVLVLLTLIPLAFAKKYYIKRIK</sequence>
<proteinExistence type="predicted"/>
<evidence type="ECO:0000259" key="7">
    <source>
        <dbReference type="PROSITE" id="PS50850"/>
    </source>
</evidence>
<dbReference type="InterPro" id="IPR036259">
    <property type="entry name" value="MFS_trans_sf"/>
</dbReference>
<dbReference type="Gene3D" id="1.20.1250.20">
    <property type="entry name" value="MFS general substrate transporter like domains"/>
    <property type="match status" value="2"/>
</dbReference>
<feature type="transmembrane region" description="Helical" evidence="6">
    <location>
        <begin position="376"/>
        <end position="395"/>
    </location>
</feature>
<protein>
    <submittedName>
        <fullName evidence="8">MFS transporter</fullName>
    </submittedName>
</protein>
<evidence type="ECO:0000256" key="6">
    <source>
        <dbReference type="SAM" id="Phobius"/>
    </source>
</evidence>
<dbReference type="PANTHER" id="PTHR23526:SF4">
    <property type="entry name" value="INTEGRAL MEMBRANE TRANSPORT PROTEIN"/>
    <property type="match status" value="1"/>
</dbReference>
<evidence type="ECO:0000256" key="2">
    <source>
        <dbReference type="ARBA" id="ARBA00022448"/>
    </source>
</evidence>
<keyword evidence="2" id="KW-0813">Transport</keyword>
<dbReference type="InterPro" id="IPR052528">
    <property type="entry name" value="Sugar_transport-like"/>
</dbReference>